<reference evidence="2" key="1">
    <citation type="submission" date="2020-11" db="EMBL/GenBank/DDBJ databases">
        <authorList>
            <person name="Whitehead M."/>
        </authorList>
    </citation>
    <scope>NUCLEOTIDE SEQUENCE</scope>
    <source>
        <strain evidence="2">EGII</strain>
    </source>
</reference>
<organism evidence="2 3">
    <name type="scientific">Ceratitis capitata</name>
    <name type="common">Mediterranean fruit fly</name>
    <name type="synonym">Tephritis capitata</name>
    <dbReference type="NCBI Taxonomy" id="7213"/>
    <lineage>
        <taxon>Eukaryota</taxon>
        <taxon>Metazoa</taxon>
        <taxon>Ecdysozoa</taxon>
        <taxon>Arthropoda</taxon>
        <taxon>Hexapoda</taxon>
        <taxon>Insecta</taxon>
        <taxon>Pterygota</taxon>
        <taxon>Neoptera</taxon>
        <taxon>Endopterygota</taxon>
        <taxon>Diptera</taxon>
        <taxon>Brachycera</taxon>
        <taxon>Muscomorpha</taxon>
        <taxon>Tephritoidea</taxon>
        <taxon>Tephritidae</taxon>
        <taxon>Ceratitis</taxon>
        <taxon>Ceratitis</taxon>
    </lineage>
</organism>
<proteinExistence type="predicted"/>
<protein>
    <submittedName>
        <fullName evidence="2">(Mediterranean fruit fly) hypothetical protein</fullName>
    </submittedName>
</protein>
<comment type="caution">
    <text evidence="2">The sequence shown here is derived from an EMBL/GenBank/DDBJ whole genome shotgun (WGS) entry which is preliminary data.</text>
</comment>
<dbReference type="Proteomes" id="UP000606786">
    <property type="component" value="Unassembled WGS sequence"/>
</dbReference>
<dbReference type="EMBL" id="CAJHJT010000056">
    <property type="protein sequence ID" value="CAD7012094.1"/>
    <property type="molecule type" value="Genomic_DNA"/>
</dbReference>
<evidence type="ECO:0000256" key="1">
    <source>
        <dbReference type="SAM" id="MobiDB-lite"/>
    </source>
</evidence>
<feature type="compositionally biased region" description="Low complexity" evidence="1">
    <location>
        <begin position="27"/>
        <end position="40"/>
    </location>
</feature>
<name>A0A811VAR2_CERCA</name>
<sequence length="111" mass="12078">MRALAKSPPHGQWHGMRVARAPKPPITNARTRTTNNIGRNSLENGGRNNKQQGCLEARITQSLNSLKGENNESYSVQPPPPVGNVQTQLLNTRSEMDGGCWLLVDDSGSSD</sequence>
<keyword evidence="3" id="KW-1185">Reference proteome</keyword>
<feature type="region of interest" description="Disordered" evidence="1">
    <location>
        <begin position="1"/>
        <end position="50"/>
    </location>
</feature>
<evidence type="ECO:0000313" key="3">
    <source>
        <dbReference type="Proteomes" id="UP000606786"/>
    </source>
</evidence>
<gene>
    <name evidence="2" type="ORF">CCAP1982_LOCUS20193</name>
</gene>
<evidence type="ECO:0000313" key="2">
    <source>
        <dbReference type="EMBL" id="CAD7012094.1"/>
    </source>
</evidence>
<accession>A0A811VAR2</accession>
<feature type="compositionally biased region" description="Polar residues" evidence="1">
    <location>
        <begin position="41"/>
        <end position="50"/>
    </location>
</feature>
<dbReference type="AlphaFoldDB" id="A0A811VAR2"/>